<keyword evidence="6" id="KW-0769">Symport</keyword>
<keyword evidence="5 12" id="KW-0812">Transmembrane</keyword>
<feature type="transmembrane region" description="Helical" evidence="12">
    <location>
        <begin position="107"/>
        <end position="126"/>
    </location>
</feature>
<evidence type="ECO:0000256" key="6">
    <source>
        <dbReference type="ARBA" id="ARBA00022847"/>
    </source>
</evidence>
<dbReference type="PANTHER" id="PTHR35334">
    <property type="entry name" value="SERINE TRANSPORTER"/>
    <property type="match status" value="1"/>
</dbReference>
<evidence type="ECO:0000256" key="3">
    <source>
        <dbReference type="ARBA" id="ARBA00022475"/>
    </source>
</evidence>
<feature type="transmembrane region" description="Helical" evidence="12">
    <location>
        <begin position="258"/>
        <end position="280"/>
    </location>
</feature>
<feature type="transmembrane region" description="Helical" evidence="12">
    <location>
        <begin position="355"/>
        <end position="375"/>
    </location>
</feature>
<evidence type="ECO:0000256" key="8">
    <source>
        <dbReference type="ARBA" id="ARBA00022989"/>
    </source>
</evidence>
<protein>
    <submittedName>
        <fullName evidence="13">HAAAP family serine/threonine permease</fullName>
    </submittedName>
</protein>
<keyword evidence="9 12" id="KW-0472">Membrane</keyword>
<name>A0A2T6GMH1_9PSED</name>
<comment type="caution">
    <text evidence="13">The sequence shown here is derived from an EMBL/GenBank/DDBJ whole genome shotgun (WGS) entry which is preliminary data.</text>
</comment>
<evidence type="ECO:0000256" key="5">
    <source>
        <dbReference type="ARBA" id="ARBA00022692"/>
    </source>
</evidence>
<dbReference type="EMBL" id="PYJM01000002">
    <property type="protein sequence ID" value="PUA45355.1"/>
    <property type="molecule type" value="Genomic_DNA"/>
</dbReference>
<dbReference type="PANTHER" id="PTHR35334:SF2">
    <property type="entry name" value="SERINE TRANSPORTER SDAC"/>
    <property type="match status" value="1"/>
</dbReference>
<feature type="transmembrane region" description="Helical" evidence="12">
    <location>
        <begin position="214"/>
        <end position="237"/>
    </location>
</feature>
<dbReference type="InterPro" id="IPR018227">
    <property type="entry name" value="Amino_acid_transport_2"/>
</dbReference>
<keyword evidence="3" id="KW-1003">Cell membrane</keyword>
<evidence type="ECO:0000256" key="2">
    <source>
        <dbReference type="ARBA" id="ARBA00022448"/>
    </source>
</evidence>
<sequence>MTDVPTPAAEHPAVATPRDTATAHQGWSKHDTTWMLGLYGTAIGAGTLFLPINAGVGGFWPLIVLALLAFPMTFFAHRGLTRFVLSGRSGDITEVVEEHFGIGAGKLITLLYFFAIFPILLVYSVALTNTLGSFMEHQLHMTPPPRALLSLLLILGLMAIVRCGQGVIVRAMSLLVYPFVAALLLLALSLIPNWNGAFFASASEGMALPLFFKTLWLAIPVMVFSFNHSPIISAFAVDQKRQYGALAERKSSGILATAHGMMVLTVMFFCFSCVLALSPADLVAAKEQNISILSYLANHFQTPVIAYAAPLIALVAITKSFLGHYIGASEGFQGLIVKSLRSRGRVLSAGKLEKITALFMVLTCWAVATFNPSILGMIETLGGPVIACLLFLMPMYAIQRVPSLRQYSGQLSNLFVVLIGLIALSAIIYSFLP</sequence>
<dbReference type="GO" id="GO:0015293">
    <property type="term" value="F:symporter activity"/>
    <property type="evidence" value="ECO:0007669"/>
    <property type="project" value="UniProtKB-KW"/>
</dbReference>
<evidence type="ECO:0000256" key="10">
    <source>
        <dbReference type="ARBA" id="ARBA00047996"/>
    </source>
</evidence>
<comment type="catalytic activity">
    <reaction evidence="10">
        <text>L-serine(in) + H(+)(in) = L-serine(out) + H(+)(out)</text>
        <dbReference type="Rhea" id="RHEA:28887"/>
        <dbReference type="ChEBI" id="CHEBI:15378"/>
        <dbReference type="ChEBI" id="CHEBI:33384"/>
    </reaction>
    <physiologicalReaction direction="right-to-left" evidence="10">
        <dbReference type="Rhea" id="RHEA:28889"/>
    </physiologicalReaction>
</comment>
<feature type="transmembrane region" description="Helical" evidence="12">
    <location>
        <begin position="146"/>
        <end position="163"/>
    </location>
</feature>
<feature type="transmembrane region" description="Helical" evidence="12">
    <location>
        <begin position="58"/>
        <end position="76"/>
    </location>
</feature>
<dbReference type="RefSeq" id="WP_060837598.1">
    <property type="nucleotide sequence ID" value="NZ_PIZE01000001.1"/>
</dbReference>
<dbReference type="AlphaFoldDB" id="A0A2T6GMH1"/>
<feature type="transmembrane region" description="Helical" evidence="12">
    <location>
        <begin position="411"/>
        <end position="432"/>
    </location>
</feature>
<feature type="region of interest" description="Disordered" evidence="11">
    <location>
        <begin position="1"/>
        <end position="26"/>
    </location>
</feature>
<evidence type="ECO:0000256" key="12">
    <source>
        <dbReference type="SAM" id="Phobius"/>
    </source>
</evidence>
<comment type="subcellular location">
    <subcellularLocation>
        <location evidence="1">Cell inner membrane</location>
        <topology evidence="1">Multi-pass membrane protein</topology>
    </subcellularLocation>
</comment>
<feature type="transmembrane region" description="Helical" evidence="12">
    <location>
        <begin position="381"/>
        <end position="399"/>
    </location>
</feature>
<gene>
    <name evidence="13" type="ORF">C5U62_07630</name>
</gene>
<dbReference type="GO" id="GO:0005886">
    <property type="term" value="C:plasma membrane"/>
    <property type="evidence" value="ECO:0007669"/>
    <property type="project" value="UniProtKB-SubCell"/>
</dbReference>
<keyword evidence="4" id="KW-0997">Cell inner membrane</keyword>
<evidence type="ECO:0000256" key="11">
    <source>
        <dbReference type="SAM" id="MobiDB-lite"/>
    </source>
</evidence>
<evidence type="ECO:0000256" key="7">
    <source>
        <dbReference type="ARBA" id="ARBA00022970"/>
    </source>
</evidence>
<evidence type="ECO:0000256" key="4">
    <source>
        <dbReference type="ARBA" id="ARBA00022519"/>
    </source>
</evidence>
<dbReference type="Proteomes" id="UP000244178">
    <property type="component" value="Unassembled WGS sequence"/>
</dbReference>
<dbReference type="NCBIfam" id="TIGR00814">
    <property type="entry name" value="stp"/>
    <property type="match status" value="1"/>
</dbReference>
<feature type="transmembrane region" description="Helical" evidence="12">
    <location>
        <begin position="175"/>
        <end position="194"/>
    </location>
</feature>
<evidence type="ECO:0000256" key="9">
    <source>
        <dbReference type="ARBA" id="ARBA00023136"/>
    </source>
</evidence>
<evidence type="ECO:0000256" key="1">
    <source>
        <dbReference type="ARBA" id="ARBA00004429"/>
    </source>
</evidence>
<organism evidence="13 14">
    <name type="scientific">Pseudomonas protegens</name>
    <dbReference type="NCBI Taxonomy" id="380021"/>
    <lineage>
        <taxon>Bacteria</taxon>
        <taxon>Pseudomonadati</taxon>
        <taxon>Pseudomonadota</taxon>
        <taxon>Gammaproteobacteria</taxon>
        <taxon>Pseudomonadales</taxon>
        <taxon>Pseudomonadaceae</taxon>
        <taxon>Pseudomonas</taxon>
    </lineage>
</organism>
<dbReference type="InterPro" id="IPR004694">
    <property type="entry name" value="Hydroxy_aa_transpt"/>
</dbReference>
<feature type="transmembrane region" description="Helical" evidence="12">
    <location>
        <begin position="300"/>
        <end position="317"/>
    </location>
</feature>
<proteinExistence type="predicted"/>
<reference evidence="13 14" key="1">
    <citation type="submission" date="2018-03" db="EMBL/GenBank/DDBJ databases">
        <title>Draft genome sequence of the plant growth promoting rhizobacterium Pseudomonas protegens strain BNJ-SS-45 isolated from wheat (Triticum aestivum) rhizosphere.</title>
        <authorList>
            <person name="Bajpai A."/>
            <person name="Shende K."/>
            <person name="Meena N."/>
            <person name="Upadhyayula S.R."/>
            <person name="Suravajhala P."/>
            <person name="Medicherla K.M."/>
            <person name="Johri B.N."/>
        </authorList>
    </citation>
    <scope>NUCLEOTIDE SEQUENCE [LARGE SCALE GENOMIC DNA]</scope>
    <source>
        <strain evidence="13 14">BNJ-SS-45</strain>
    </source>
</reference>
<keyword evidence="8 12" id="KW-1133">Transmembrane helix</keyword>
<dbReference type="GO" id="GO:0015171">
    <property type="term" value="F:amino acid transmembrane transporter activity"/>
    <property type="evidence" value="ECO:0007669"/>
    <property type="project" value="InterPro"/>
</dbReference>
<keyword evidence="2" id="KW-0813">Transport</keyword>
<evidence type="ECO:0000313" key="14">
    <source>
        <dbReference type="Proteomes" id="UP000244178"/>
    </source>
</evidence>
<evidence type="ECO:0000313" key="13">
    <source>
        <dbReference type="EMBL" id="PUA45355.1"/>
    </source>
</evidence>
<accession>A0A2T6GMH1</accession>
<keyword evidence="7" id="KW-0029">Amino-acid transport</keyword>